<dbReference type="InterPro" id="IPR011006">
    <property type="entry name" value="CheY-like_superfamily"/>
</dbReference>
<evidence type="ECO:0000259" key="9">
    <source>
        <dbReference type="PROSITE" id="PS51755"/>
    </source>
</evidence>
<dbReference type="EMBL" id="FAXN01000038">
    <property type="protein sequence ID" value="CUV65514.1"/>
    <property type="molecule type" value="Genomic_DNA"/>
</dbReference>
<evidence type="ECO:0000256" key="6">
    <source>
        <dbReference type="PROSITE-ProRule" id="PRU00169"/>
    </source>
</evidence>
<keyword evidence="2" id="KW-0902">Two-component regulatory system</keyword>
<feature type="domain" description="Response regulatory" evidence="8">
    <location>
        <begin position="2"/>
        <end position="117"/>
    </location>
</feature>
<dbReference type="GO" id="GO:0006355">
    <property type="term" value="P:regulation of DNA-templated transcription"/>
    <property type="evidence" value="ECO:0007669"/>
    <property type="project" value="InterPro"/>
</dbReference>
<dbReference type="PROSITE" id="PS51755">
    <property type="entry name" value="OMPR_PHOB"/>
    <property type="match status" value="1"/>
</dbReference>
<dbReference type="PANTHER" id="PTHR48111:SF21">
    <property type="entry name" value="DNA-BINDING DUAL MASTER TRANSCRIPTIONAL REGULATOR RPAA"/>
    <property type="match status" value="1"/>
</dbReference>
<evidence type="ECO:0000256" key="3">
    <source>
        <dbReference type="ARBA" id="ARBA00023015"/>
    </source>
</evidence>
<feature type="DNA-binding region" description="OmpR/PhoB-type" evidence="7">
    <location>
        <begin position="125"/>
        <end position="219"/>
    </location>
</feature>
<accession>A0A0S4XMG8</accession>
<proteinExistence type="predicted"/>
<evidence type="ECO:0000256" key="7">
    <source>
        <dbReference type="PROSITE-ProRule" id="PRU01091"/>
    </source>
</evidence>
<dbReference type="Gene3D" id="1.10.10.10">
    <property type="entry name" value="Winged helix-like DNA-binding domain superfamily/Winged helix DNA-binding domain"/>
    <property type="match status" value="1"/>
</dbReference>
<evidence type="ECO:0000256" key="2">
    <source>
        <dbReference type="ARBA" id="ARBA00023012"/>
    </source>
</evidence>
<dbReference type="InterPro" id="IPR039420">
    <property type="entry name" value="WalR-like"/>
</dbReference>
<dbReference type="GO" id="GO:0005829">
    <property type="term" value="C:cytosol"/>
    <property type="evidence" value="ECO:0007669"/>
    <property type="project" value="TreeGrafter"/>
</dbReference>
<protein>
    <submittedName>
        <fullName evidence="10">Putative two-component response regulator</fullName>
    </submittedName>
</protein>
<dbReference type="SUPFAM" id="SSF52172">
    <property type="entry name" value="CheY-like"/>
    <property type="match status" value="1"/>
</dbReference>
<evidence type="ECO:0000256" key="1">
    <source>
        <dbReference type="ARBA" id="ARBA00022553"/>
    </source>
</evidence>
<evidence type="ECO:0000256" key="5">
    <source>
        <dbReference type="ARBA" id="ARBA00023163"/>
    </source>
</evidence>
<gene>
    <name evidence="10" type="ORF">BN3087_380030</name>
</gene>
<reference evidence="10" key="1">
    <citation type="submission" date="2015-11" db="EMBL/GenBank/DDBJ databases">
        <authorList>
            <person name="Zhang Y."/>
            <person name="Guo Z."/>
        </authorList>
    </citation>
    <scope>NUCLEOTIDE SEQUENCE</scope>
    <source>
        <strain evidence="10">BN30871</strain>
    </source>
</reference>
<dbReference type="SMART" id="SM00448">
    <property type="entry name" value="REC"/>
    <property type="match status" value="1"/>
</dbReference>
<dbReference type="AlphaFoldDB" id="A0A0S4XMG8"/>
<dbReference type="GO" id="GO:0032993">
    <property type="term" value="C:protein-DNA complex"/>
    <property type="evidence" value="ECO:0007669"/>
    <property type="project" value="TreeGrafter"/>
</dbReference>
<dbReference type="SUPFAM" id="SSF46894">
    <property type="entry name" value="C-terminal effector domain of the bipartite response regulators"/>
    <property type="match status" value="1"/>
</dbReference>
<organism evidence="10">
    <name type="scientific">Sulfurovum sp. enrichment culture clone C5</name>
    <dbReference type="NCBI Taxonomy" id="497650"/>
    <lineage>
        <taxon>Bacteria</taxon>
        <taxon>Pseudomonadati</taxon>
        <taxon>Campylobacterota</taxon>
        <taxon>Epsilonproteobacteria</taxon>
        <taxon>Campylobacterales</taxon>
        <taxon>Sulfurovaceae</taxon>
        <taxon>Sulfurovum</taxon>
        <taxon>environmental samples</taxon>
    </lineage>
</organism>
<name>A0A0S4XMG8_9BACT</name>
<dbReference type="GO" id="GO:0000976">
    <property type="term" value="F:transcription cis-regulatory region binding"/>
    <property type="evidence" value="ECO:0007669"/>
    <property type="project" value="TreeGrafter"/>
</dbReference>
<evidence type="ECO:0000256" key="4">
    <source>
        <dbReference type="ARBA" id="ARBA00023125"/>
    </source>
</evidence>
<dbReference type="Pfam" id="PF00072">
    <property type="entry name" value="Response_reg"/>
    <property type="match status" value="1"/>
</dbReference>
<dbReference type="GO" id="GO:0000156">
    <property type="term" value="F:phosphorelay response regulator activity"/>
    <property type="evidence" value="ECO:0007669"/>
    <property type="project" value="TreeGrafter"/>
</dbReference>
<dbReference type="PANTHER" id="PTHR48111">
    <property type="entry name" value="REGULATOR OF RPOS"/>
    <property type="match status" value="1"/>
</dbReference>
<dbReference type="SMART" id="SM00862">
    <property type="entry name" value="Trans_reg_C"/>
    <property type="match status" value="1"/>
</dbReference>
<dbReference type="Pfam" id="PF00486">
    <property type="entry name" value="Trans_reg_C"/>
    <property type="match status" value="1"/>
</dbReference>
<keyword evidence="3" id="KW-0805">Transcription regulation</keyword>
<sequence length="221" mass="26254">MKILLLEDEIMLQEAIIEYLVSYGYDIDAYEDGEELYKGVDDFTKYDIFIFDINTPSIDGLSLLQKLQENKIFAPTIFISAITQIEQISKAYELGCFDYLKKPFHLKELLLHIERLCKNTTQEDKNIIKITKMYTYDKQNKRLCFDNEEQKLTLRQIQILHLLATNIDKTIDFERLRYDIWDRLDIDNATIRAEVHRLKSILKEDIIESIKSVGYKLRRIK</sequence>
<dbReference type="InterPro" id="IPR001867">
    <property type="entry name" value="OmpR/PhoB-type_DNA-bd"/>
</dbReference>
<dbReference type="InterPro" id="IPR036388">
    <property type="entry name" value="WH-like_DNA-bd_sf"/>
</dbReference>
<dbReference type="PROSITE" id="PS50110">
    <property type="entry name" value="RESPONSE_REGULATORY"/>
    <property type="match status" value="1"/>
</dbReference>
<keyword evidence="5" id="KW-0804">Transcription</keyword>
<evidence type="ECO:0000259" key="8">
    <source>
        <dbReference type="PROSITE" id="PS50110"/>
    </source>
</evidence>
<evidence type="ECO:0000313" key="10">
    <source>
        <dbReference type="EMBL" id="CUV65514.1"/>
    </source>
</evidence>
<feature type="modified residue" description="4-aspartylphosphate" evidence="6">
    <location>
        <position position="52"/>
    </location>
</feature>
<keyword evidence="1 6" id="KW-0597">Phosphoprotein</keyword>
<keyword evidence="4 7" id="KW-0238">DNA-binding</keyword>
<dbReference type="Gene3D" id="3.40.50.2300">
    <property type="match status" value="1"/>
</dbReference>
<dbReference type="InterPro" id="IPR016032">
    <property type="entry name" value="Sig_transdc_resp-reg_C-effctor"/>
</dbReference>
<dbReference type="InterPro" id="IPR001789">
    <property type="entry name" value="Sig_transdc_resp-reg_receiver"/>
</dbReference>
<feature type="domain" description="OmpR/PhoB-type" evidence="9">
    <location>
        <begin position="125"/>
        <end position="219"/>
    </location>
</feature>